<sequence length="62" mass="7068">MGVSMDPDAAVPWIPNNFQTEERHPERFARPGDFPEVDLTFMPRVTHAEDVPKVSVFIESAR</sequence>
<reference evidence="1" key="1">
    <citation type="submission" date="2017-08" db="EMBL/GenBank/DDBJ databases">
        <authorList>
            <person name="Polle J.E."/>
            <person name="Barry K."/>
            <person name="Cushman J."/>
            <person name="Schmutz J."/>
            <person name="Tran D."/>
            <person name="Hathwaick L.T."/>
            <person name="Yim W.C."/>
            <person name="Jenkins J."/>
            <person name="Mckie-Krisberg Z.M."/>
            <person name="Prochnik S."/>
            <person name="Lindquist E."/>
            <person name="Dockter R.B."/>
            <person name="Adam C."/>
            <person name="Molina H."/>
            <person name="Bunkerborg J."/>
            <person name="Jin E."/>
            <person name="Buchheim M."/>
            <person name="Magnuson J."/>
        </authorList>
    </citation>
    <scope>NUCLEOTIDE SEQUENCE</scope>
    <source>
        <strain evidence="1">CCAP 19/18</strain>
    </source>
</reference>
<evidence type="ECO:0000313" key="1">
    <source>
        <dbReference type="EMBL" id="KAF5826092.1"/>
    </source>
</evidence>
<dbReference type="Proteomes" id="UP000815325">
    <property type="component" value="Unassembled WGS sequence"/>
</dbReference>
<keyword evidence="2" id="KW-1185">Reference proteome</keyword>
<dbReference type="EMBL" id="MU071385">
    <property type="protein sequence ID" value="KAF5826092.1"/>
    <property type="molecule type" value="Genomic_DNA"/>
</dbReference>
<proteinExistence type="predicted"/>
<protein>
    <submittedName>
        <fullName evidence="1">Uncharacterized protein</fullName>
    </submittedName>
</protein>
<accession>A0ABQ7FVF5</accession>
<gene>
    <name evidence="1" type="ORF">DUNSADRAFT_4905</name>
</gene>
<name>A0ABQ7FVF5_DUNSA</name>
<evidence type="ECO:0000313" key="2">
    <source>
        <dbReference type="Proteomes" id="UP000815325"/>
    </source>
</evidence>
<organism evidence="1 2">
    <name type="scientific">Dunaliella salina</name>
    <name type="common">Green alga</name>
    <name type="synonym">Protococcus salinus</name>
    <dbReference type="NCBI Taxonomy" id="3046"/>
    <lineage>
        <taxon>Eukaryota</taxon>
        <taxon>Viridiplantae</taxon>
        <taxon>Chlorophyta</taxon>
        <taxon>core chlorophytes</taxon>
        <taxon>Chlorophyceae</taxon>
        <taxon>CS clade</taxon>
        <taxon>Chlamydomonadales</taxon>
        <taxon>Dunaliellaceae</taxon>
        <taxon>Dunaliella</taxon>
    </lineage>
</organism>
<comment type="caution">
    <text evidence="1">The sequence shown here is derived from an EMBL/GenBank/DDBJ whole genome shotgun (WGS) entry which is preliminary data.</text>
</comment>